<dbReference type="SUPFAM" id="SSF55874">
    <property type="entry name" value="ATPase domain of HSP90 chaperone/DNA topoisomerase II/histidine kinase"/>
    <property type="match status" value="1"/>
</dbReference>
<evidence type="ECO:0000256" key="5">
    <source>
        <dbReference type="ARBA" id="ARBA00022692"/>
    </source>
</evidence>
<gene>
    <name evidence="15" type="ORF">DCMF_26205</name>
</gene>
<feature type="coiled-coil region" evidence="12">
    <location>
        <begin position="370"/>
        <end position="397"/>
    </location>
</feature>
<keyword evidence="9 13" id="KW-1133">Transmembrane helix</keyword>
<sequence length="591" mass="66311">MVTRSIQSRMIFTFVFLIVIFSSSITFLIYHITKNQLLRQIDKSAELTLKSISNYMEGYLSEKAQVSKSMTRNKAVQDYDEAALKKLLPQILSENQELSNAYVSTEDGKIVVFYKDNGKIVEWTPPAGYVPAHQGWYRLPAEAQQLVITPAYTDEVTQRTMVSLTAPYTDREGRFRGVVGVDITLDTLVKQVKSINIDGNGKALLVDTSGTILAFNDDSVVMEKVTEQKSYPGLKNFFEKKPAQKTGQSTYLESDDTVYDIYFCSVPPANWVLVVMIPHAAIMAPVYRVTTDFIMLGLCAIFIFGSVTAVVAGRISKPIIALSRHAQKVARGDLTANITIKSTDEIGLLAHSINDMTLNLRKLIDQINSNAESVKMKAQLEKSLKEAELKALQLQINPHFMFNVLNSVNRLISLEEEKKAQQVLDAFTKMLRYSMRDMENIVPLEKELDYVEKYLFLQNLRFGNRVKYKIQVHQELLNLQLPFFTLQPLVENAIIHGLEPKESGGSIQITTEVVANKIAIMIQDNGLGISPEKLKLLQNMDIGAANISSSGIGISNVHSRLKLFFGDNYGFDIKSKLYEGTTVILTFWGQA</sequence>
<keyword evidence="12" id="KW-0175">Coiled coil</keyword>
<dbReference type="CDD" id="cd12913">
    <property type="entry name" value="PDC1_MCP_like"/>
    <property type="match status" value="1"/>
</dbReference>
<dbReference type="Pfam" id="PF00672">
    <property type="entry name" value="HAMP"/>
    <property type="match status" value="1"/>
</dbReference>
<evidence type="ECO:0000256" key="1">
    <source>
        <dbReference type="ARBA" id="ARBA00004651"/>
    </source>
</evidence>
<dbReference type="SMART" id="SM00387">
    <property type="entry name" value="HATPase_c"/>
    <property type="match status" value="1"/>
</dbReference>
<keyword evidence="11 13" id="KW-0472">Membrane</keyword>
<dbReference type="GO" id="GO:0005886">
    <property type="term" value="C:plasma membrane"/>
    <property type="evidence" value="ECO:0007669"/>
    <property type="project" value="UniProtKB-SubCell"/>
</dbReference>
<evidence type="ECO:0000256" key="8">
    <source>
        <dbReference type="ARBA" id="ARBA00022840"/>
    </source>
</evidence>
<comment type="subcellular location">
    <subcellularLocation>
        <location evidence="1">Cell membrane</location>
        <topology evidence="1">Multi-pass membrane protein</topology>
    </subcellularLocation>
</comment>
<dbReference type="Gene3D" id="3.30.565.10">
    <property type="entry name" value="Histidine kinase-like ATPase, C-terminal domain"/>
    <property type="match status" value="1"/>
</dbReference>
<evidence type="ECO:0000256" key="9">
    <source>
        <dbReference type="ARBA" id="ARBA00022989"/>
    </source>
</evidence>
<dbReference type="OrthoDB" id="9809348at2"/>
<keyword evidence="4" id="KW-0808">Transferase</keyword>
<evidence type="ECO:0000256" key="7">
    <source>
        <dbReference type="ARBA" id="ARBA00022777"/>
    </source>
</evidence>
<dbReference type="AlphaFoldDB" id="A0A3G1KZD8"/>
<evidence type="ECO:0000256" key="13">
    <source>
        <dbReference type="SAM" id="Phobius"/>
    </source>
</evidence>
<feature type="transmembrane region" description="Helical" evidence="13">
    <location>
        <begin position="269"/>
        <end position="287"/>
    </location>
</feature>
<dbReference type="SUPFAM" id="SSF158472">
    <property type="entry name" value="HAMP domain-like"/>
    <property type="match status" value="1"/>
</dbReference>
<organism evidence="15 16">
    <name type="scientific">Formimonas warabiya</name>
    <dbReference type="NCBI Taxonomy" id="1761012"/>
    <lineage>
        <taxon>Bacteria</taxon>
        <taxon>Bacillati</taxon>
        <taxon>Bacillota</taxon>
        <taxon>Clostridia</taxon>
        <taxon>Eubacteriales</taxon>
        <taxon>Peptococcaceae</taxon>
        <taxon>Candidatus Formimonas</taxon>
    </lineage>
</organism>
<evidence type="ECO:0000259" key="14">
    <source>
        <dbReference type="PROSITE" id="PS50885"/>
    </source>
</evidence>
<feature type="transmembrane region" description="Helical" evidence="13">
    <location>
        <begin position="6"/>
        <end position="30"/>
    </location>
</feature>
<reference evidence="15 16" key="1">
    <citation type="submission" date="2016-10" db="EMBL/GenBank/DDBJ databases">
        <title>Complete Genome Sequence of Peptococcaceae strain DCMF.</title>
        <authorList>
            <person name="Edwards R.J."/>
            <person name="Holland S.I."/>
            <person name="Deshpande N.P."/>
            <person name="Wong Y.K."/>
            <person name="Ertan H."/>
            <person name="Manefield M."/>
            <person name="Russell T.L."/>
            <person name="Lee M.J."/>
        </authorList>
    </citation>
    <scope>NUCLEOTIDE SEQUENCE [LARGE SCALE GENOMIC DNA]</scope>
    <source>
        <strain evidence="15 16">DCMF</strain>
    </source>
</reference>
<keyword evidence="8" id="KW-0067">ATP-binding</keyword>
<dbReference type="CDD" id="cd12912">
    <property type="entry name" value="PDC2_MCP_like"/>
    <property type="match status" value="1"/>
</dbReference>
<keyword evidence="3" id="KW-0597">Phosphoprotein</keyword>
<evidence type="ECO:0000256" key="6">
    <source>
        <dbReference type="ARBA" id="ARBA00022741"/>
    </source>
</evidence>
<evidence type="ECO:0000256" key="12">
    <source>
        <dbReference type="SAM" id="Coils"/>
    </source>
</evidence>
<dbReference type="SUPFAM" id="SSF103190">
    <property type="entry name" value="Sensory domain-like"/>
    <property type="match status" value="1"/>
</dbReference>
<keyword evidence="16" id="KW-1185">Reference proteome</keyword>
<dbReference type="RefSeq" id="WP_148137164.1">
    <property type="nucleotide sequence ID" value="NZ_CP017634.1"/>
</dbReference>
<keyword evidence="6" id="KW-0547">Nucleotide-binding</keyword>
<evidence type="ECO:0000256" key="11">
    <source>
        <dbReference type="ARBA" id="ARBA00023136"/>
    </source>
</evidence>
<dbReference type="PANTHER" id="PTHR34220">
    <property type="entry name" value="SENSOR HISTIDINE KINASE YPDA"/>
    <property type="match status" value="1"/>
</dbReference>
<name>A0A3G1KZD8_FORW1</name>
<dbReference type="GO" id="GO:0000155">
    <property type="term" value="F:phosphorelay sensor kinase activity"/>
    <property type="evidence" value="ECO:0007669"/>
    <property type="project" value="InterPro"/>
</dbReference>
<dbReference type="Gene3D" id="1.10.8.500">
    <property type="entry name" value="HAMP domain in histidine kinase"/>
    <property type="match status" value="1"/>
</dbReference>
<evidence type="ECO:0000256" key="4">
    <source>
        <dbReference type="ARBA" id="ARBA00022679"/>
    </source>
</evidence>
<dbReference type="PROSITE" id="PS50885">
    <property type="entry name" value="HAMP"/>
    <property type="match status" value="1"/>
</dbReference>
<dbReference type="InterPro" id="IPR003594">
    <property type="entry name" value="HATPase_dom"/>
</dbReference>
<keyword evidence="7" id="KW-0418">Kinase</keyword>
<evidence type="ECO:0000313" key="15">
    <source>
        <dbReference type="EMBL" id="ATW27780.1"/>
    </source>
</evidence>
<feature type="transmembrane region" description="Helical" evidence="13">
    <location>
        <begin position="293"/>
        <end position="315"/>
    </location>
</feature>
<dbReference type="EMBL" id="CP017634">
    <property type="protein sequence ID" value="ATW27780.1"/>
    <property type="molecule type" value="Genomic_DNA"/>
</dbReference>
<dbReference type="PANTHER" id="PTHR34220:SF11">
    <property type="entry name" value="SENSOR PROTEIN KINASE HPTS"/>
    <property type="match status" value="1"/>
</dbReference>
<evidence type="ECO:0000256" key="2">
    <source>
        <dbReference type="ARBA" id="ARBA00022475"/>
    </source>
</evidence>
<dbReference type="Gene3D" id="3.30.450.20">
    <property type="entry name" value="PAS domain"/>
    <property type="match status" value="2"/>
</dbReference>
<dbReference type="Pfam" id="PF02518">
    <property type="entry name" value="HATPase_c"/>
    <property type="match status" value="1"/>
</dbReference>
<dbReference type="GO" id="GO:0005524">
    <property type="term" value="F:ATP binding"/>
    <property type="evidence" value="ECO:0007669"/>
    <property type="project" value="UniProtKB-KW"/>
</dbReference>
<dbReference type="Proteomes" id="UP000323521">
    <property type="component" value="Chromosome"/>
</dbReference>
<dbReference type="InterPro" id="IPR029151">
    <property type="entry name" value="Sensor-like_sf"/>
</dbReference>
<dbReference type="InterPro" id="IPR033479">
    <property type="entry name" value="dCache_1"/>
</dbReference>
<dbReference type="InterPro" id="IPR010559">
    <property type="entry name" value="Sig_transdc_His_kin_internal"/>
</dbReference>
<dbReference type="InterPro" id="IPR036890">
    <property type="entry name" value="HATPase_C_sf"/>
</dbReference>
<protein>
    <recommendedName>
        <fullName evidence="14">HAMP domain-containing protein</fullName>
    </recommendedName>
</protein>
<dbReference type="InterPro" id="IPR003660">
    <property type="entry name" value="HAMP_dom"/>
</dbReference>
<evidence type="ECO:0000256" key="3">
    <source>
        <dbReference type="ARBA" id="ARBA00022553"/>
    </source>
</evidence>
<dbReference type="Pfam" id="PF02743">
    <property type="entry name" value="dCache_1"/>
    <property type="match status" value="1"/>
</dbReference>
<dbReference type="CDD" id="cd06225">
    <property type="entry name" value="HAMP"/>
    <property type="match status" value="1"/>
</dbReference>
<dbReference type="InterPro" id="IPR050640">
    <property type="entry name" value="Bact_2-comp_sensor_kinase"/>
</dbReference>
<keyword evidence="10" id="KW-0902">Two-component regulatory system</keyword>
<proteinExistence type="predicted"/>
<evidence type="ECO:0000256" key="10">
    <source>
        <dbReference type="ARBA" id="ARBA00023012"/>
    </source>
</evidence>
<accession>A0A3G1KZD8</accession>
<keyword evidence="2" id="KW-1003">Cell membrane</keyword>
<dbReference type="Pfam" id="PF06580">
    <property type="entry name" value="His_kinase"/>
    <property type="match status" value="1"/>
</dbReference>
<feature type="domain" description="HAMP" evidence="14">
    <location>
        <begin position="313"/>
        <end position="365"/>
    </location>
</feature>
<dbReference type="SMART" id="SM00304">
    <property type="entry name" value="HAMP"/>
    <property type="match status" value="1"/>
</dbReference>
<keyword evidence="5 13" id="KW-0812">Transmembrane</keyword>
<dbReference type="KEGG" id="fwa:DCMF_26205"/>
<evidence type="ECO:0000313" key="16">
    <source>
        <dbReference type="Proteomes" id="UP000323521"/>
    </source>
</evidence>